<dbReference type="Gene3D" id="1.10.1740.10">
    <property type="match status" value="1"/>
</dbReference>
<evidence type="ECO:0000313" key="8">
    <source>
        <dbReference type="Proteomes" id="UP000007488"/>
    </source>
</evidence>
<keyword evidence="3" id="KW-0731">Sigma factor</keyword>
<dbReference type="InterPro" id="IPR036388">
    <property type="entry name" value="WH-like_DNA-bd_sf"/>
</dbReference>
<comment type="similarity">
    <text evidence="1">Belongs to the sigma-70 factor family. ECF subfamily.</text>
</comment>
<evidence type="ECO:0000256" key="1">
    <source>
        <dbReference type="ARBA" id="ARBA00010641"/>
    </source>
</evidence>
<proteinExistence type="inferred from homology"/>
<evidence type="ECO:0000313" key="7">
    <source>
        <dbReference type="EMBL" id="ADY54474.1"/>
    </source>
</evidence>
<dbReference type="Gene3D" id="1.10.10.10">
    <property type="entry name" value="Winged helix-like DNA-binding domain superfamily/Winged helix DNA-binding domain"/>
    <property type="match status" value="1"/>
</dbReference>
<feature type="domain" description="RNA polymerase sigma-70 region 2" evidence="5">
    <location>
        <begin position="21"/>
        <end position="84"/>
    </location>
</feature>
<dbReference type="Pfam" id="PF04542">
    <property type="entry name" value="Sigma70_r2"/>
    <property type="match status" value="1"/>
</dbReference>
<dbReference type="KEGG" id="sgy:Sgly_0103"/>
<accession>F0SVJ8</accession>
<evidence type="ECO:0000256" key="4">
    <source>
        <dbReference type="ARBA" id="ARBA00023163"/>
    </source>
</evidence>
<dbReference type="RefSeq" id="WP_013623345.1">
    <property type="nucleotide sequence ID" value="NC_015172.1"/>
</dbReference>
<dbReference type="PANTHER" id="PTHR43133">
    <property type="entry name" value="RNA POLYMERASE ECF-TYPE SIGMA FACTO"/>
    <property type="match status" value="1"/>
</dbReference>
<keyword evidence="2" id="KW-0805">Transcription regulation</keyword>
<dbReference type="GO" id="GO:0003677">
    <property type="term" value="F:DNA binding"/>
    <property type="evidence" value="ECO:0007669"/>
    <property type="project" value="InterPro"/>
</dbReference>
<dbReference type="InterPro" id="IPR013324">
    <property type="entry name" value="RNA_pol_sigma_r3/r4-like"/>
</dbReference>
<dbReference type="NCBIfam" id="TIGR02937">
    <property type="entry name" value="sigma70-ECF"/>
    <property type="match status" value="1"/>
</dbReference>
<reference evidence="7 8" key="1">
    <citation type="journal article" date="2011" name="Stand. Genomic Sci.">
        <title>Complete genome sequence of Syntrophobotulus glycolicus type strain (FlGlyR).</title>
        <authorList>
            <person name="Han C."/>
            <person name="Mwirichia R."/>
            <person name="Chertkov O."/>
            <person name="Held B."/>
            <person name="Lapidus A."/>
            <person name="Nolan M."/>
            <person name="Lucas S."/>
            <person name="Hammon N."/>
            <person name="Deshpande S."/>
            <person name="Cheng J.F."/>
            <person name="Tapia R."/>
            <person name="Goodwin L."/>
            <person name="Pitluck S."/>
            <person name="Huntemann M."/>
            <person name="Liolios K."/>
            <person name="Ivanova N."/>
            <person name="Pagani I."/>
            <person name="Mavromatis K."/>
            <person name="Ovchinikova G."/>
            <person name="Pati A."/>
            <person name="Chen A."/>
            <person name="Palaniappan K."/>
            <person name="Land M."/>
            <person name="Hauser L."/>
            <person name="Brambilla E.M."/>
            <person name="Rohde M."/>
            <person name="Spring S."/>
            <person name="Sikorski J."/>
            <person name="Goker M."/>
            <person name="Woyke T."/>
            <person name="Bristow J."/>
            <person name="Eisen J.A."/>
            <person name="Markowitz V."/>
            <person name="Hugenholtz P."/>
            <person name="Kyrpides N.C."/>
            <person name="Klenk H.P."/>
            <person name="Detter J.C."/>
        </authorList>
    </citation>
    <scope>NUCLEOTIDE SEQUENCE [LARGE SCALE GENOMIC DNA]</scope>
    <source>
        <strain evidence="8">DSM 8271 / FlGlyR</strain>
    </source>
</reference>
<keyword evidence="4" id="KW-0804">Transcription</keyword>
<dbReference type="InterPro" id="IPR013249">
    <property type="entry name" value="RNA_pol_sigma70_r4_t2"/>
</dbReference>
<dbReference type="Pfam" id="PF08281">
    <property type="entry name" value="Sigma70_r4_2"/>
    <property type="match status" value="1"/>
</dbReference>
<dbReference type="InterPro" id="IPR039425">
    <property type="entry name" value="RNA_pol_sigma-70-like"/>
</dbReference>
<reference evidence="8" key="2">
    <citation type="submission" date="2011-02" db="EMBL/GenBank/DDBJ databases">
        <title>The complete genome of Syntrophobotulus glycolicus DSM 8271.</title>
        <authorList>
            <person name="Lucas S."/>
            <person name="Copeland A."/>
            <person name="Lapidus A."/>
            <person name="Bruce D."/>
            <person name="Goodwin L."/>
            <person name="Pitluck S."/>
            <person name="Kyrpides N."/>
            <person name="Mavromatis K."/>
            <person name="Pagani I."/>
            <person name="Ivanova N."/>
            <person name="Mikhailova N."/>
            <person name="Chertkov O."/>
            <person name="Held B."/>
            <person name="Detter J.C."/>
            <person name="Tapia R."/>
            <person name="Han C."/>
            <person name="Land M."/>
            <person name="Hauser L."/>
            <person name="Markowitz V."/>
            <person name="Cheng J.-F."/>
            <person name="Hugenholtz P."/>
            <person name="Woyke T."/>
            <person name="Wu D."/>
            <person name="Spring S."/>
            <person name="Schroeder M."/>
            <person name="Brambilla E."/>
            <person name="Klenk H.-P."/>
            <person name="Eisen J.A."/>
        </authorList>
    </citation>
    <scope>NUCLEOTIDE SEQUENCE [LARGE SCALE GENOMIC DNA]</scope>
    <source>
        <strain evidence="8">DSM 8271 / FlGlyR</strain>
    </source>
</reference>
<organism evidence="7 8">
    <name type="scientific">Syntrophobotulus glycolicus (strain DSM 8271 / FlGlyR)</name>
    <dbReference type="NCBI Taxonomy" id="645991"/>
    <lineage>
        <taxon>Bacteria</taxon>
        <taxon>Bacillati</taxon>
        <taxon>Bacillota</taxon>
        <taxon>Clostridia</taxon>
        <taxon>Eubacteriales</taxon>
        <taxon>Desulfitobacteriaceae</taxon>
        <taxon>Syntrophobotulus</taxon>
    </lineage>
</organism>
<evidence type="ECO:0000256" key="2">
    <source>
        <dbReference type="ARBA" id="ARBA00023015"/>
    </source>
</evidence>
<gene>
    <name evidence="7" type="ordered locus">Sgly_0103</name>
</gene>
<sequence length="190" mass="22670">MYLLIILAIENDEDRYFIAQLYKQYYPLMKKKAYEILHDYSVIDDLINDAFIKLIGKISILRSLECYKRTSYIVNTIRNISINYNKQYAAKSEKMFLGMSDDLMESIPDMKFAMQEICSTKDDYIELGEAMEQLSKRDRDLLYNKYNLELSDKEIADIMGISLNNIREYLTRARRRAFKILTRREDENEK</sequence>
<dbReference type="AlphaFoldDB" id="F0SVJ8"/>
<name>F0SVJ8_SYNGF</name>
<dbReference type="PANTHER" id="PTHR43133:SF46">
    <property type="entry name" value="RNA POLYMERASE SIGMA-70 FACTOR ECF SUBFAMILY"/>
    <property type="match status" value="1"/>
</dbReference>
<dbReference type="eggNOG" id="COG1595">
    <property type="taxonomic scope" value="Bacteria"/>
</dbReference>
<dbReference type="InterPro" id="IPR007627">
    <property type="entry name" value="RNA_pol_sigma70_r2"/>
</dbReference>
<keyword evidence="8" id="KW-1185">Reference proteome</keyword>
<dbReference type="EMBL" id="CP002547">
    <property type="protein sequence ID" value="ADY54474.1"/>
    <property type="molecule type" value="Genomic_DNA"/>
</dbReference>
<feature type="domain" description="RNA polymerase sigma factor 70 region 4 type 2" evidence="6">
    <location>
        <begin position="126"/>
        <end position="176"/>
    </location>
</feature>
<dbReference type="InterPro" id="IPR013325">
    <property type="entry name" value="RNA_pol_sigma_r2"/>
</dbReference>
<dbReference type="GO" id="GO:0016987">
    <property type="term" value="F:sigma factor activity"/>
    <property type="evidence" value="ECO:0007669"/>
    <property type="project" value="UniProtKB-KW"/>
</dbReference>
<dbReference type="OrthoDB" id="2613570at2"/>
<dbReference type="GO" id="GO:0006352">
    <property type="term" value="P:DNA-templated transcription initiation"/>
    <property type="evidence" value="ECO:0007669"/>
    <property type="project" value="InterPro"/>
</dbReference>
<evidence type="ECO:0000256" key="3">
    <source>
        <dbReference type="ARBA" id="ARBA00023082"/>
    </source>
</evidence>
<protein>
    <submittedName>
        <fullName evidence="7">RNA polymerase, sigma-24 subunit, ECF subfamily</fullName>
    </submittedName>
</protein>
<dbReference type="InterPro" id="IPR014284">
    <property type="entry name" value="RNA_pol_sigma-70_dom"/>
</dbReference>
<dbReference type="STRING" id="645991.Sgly_0103"/>
<dbReference type="SUPFAM" id="SSF88946">
    <property type="entry name" value="Sigma2 domain of RNA polymerase sigma factors"/>
    <property type="match status" value="1"/>
</dbReference>
<dbReference type="HOGENOM" id="CLU_047691_3_2_9"/>
<dbReference type="SUPFAM" id="SSF88659">
    <property type="entry name" value="Sigma3 and sigma4 domains of RNA polymerase sigma factors"/>
    <property type="match status" value="1"/>
</dbReference>
<evidence type="ECO:0000259" key="5">
    <source>
        <dbReference type="Pfam" id="PF04542"/>
    </source>
</evidence>
<evidence type="ECO:0000259" key="6">
    <source>
        <dbReference type="Pfam" id="PF08281"/>
    </source>
</evidence>
<dbReference type="Proteomes" id="UP000007488">
    <property type="component" value="Chromosome"/>
</dbReference>